<evidence type="ECO:0000313" key="3">
    <source>
        <dbReference type="EMBL" id="OAH12775.1"/>
    </source>
</evidence>
<dbReference type="PANTHER" id="PTHR33055:SF3">
    <property type="entry name" value="PUTATIVE TRANSPOSASE FOR IS117-RELATED"/>
    <property type="match status" value="1"/>
</dbReference>
<organism evidence="3 4">
    <name type="scientific">Streptomyces jeddahensis</name>
    <dbReference type="NCBI Taxonomy" id="1716141"/>
    <lineage>
        <taxon>Bacteria</taxon>
        <taxon>Bacillati</taxon>
        <taxon>Actinomycetota</taxon>
        <taxon>Actinomycetes</taxon>
        <taxon>Kitasatosporales</taxon>
        <taxon>Streptomycetaceae</taxon>
        <taxon>Streptomyces</taxon>
    </lineage>
</organism>
<comment type="caution">
    <text evidence="3">The sequence shown here is derived from an EMBL/GenBank/DDBJ whole genome shotgun (WGS) entry which is preliminary data.</text>
</comment>
<evidence type="ECO:0000259" key="2">
    <source>
        <dbReference type="Pfam" id="PF02371"/>
    </source>
</evidence>
<dbReference type="STRING" id="1716141.STSP_38120"/>
<reference evidence="3 4" key="1">
    <citation type="submission" date="2015-12" db="EMBL/GenBank/DDBJ databases">
        <title>Genome sequence of Streptomyces sp. G25.</title>
        <authorList>
            <person name="Poehlein A."/>
            <person name="Roettig A."/>
            <person name="Hiessl S."/>
            <person name="Hauschild P."/>
            <person name="Schauer J."/>
            <person name="Madkour M.H."/>
            <person name="Al-Ansari A.M."/>
            <person name="Almakishah N.H."/>
            <person name="Steinbuechel A."/>
            <person name="Daniel R."/>
        </authorList>
    </citation>
    <scope>NUCLEOTIDE SEQUENCE [LARGE SCALE GENOMIC DNA]</scope>
    <source>
        <strain evidence="4">G25(2015)</strain>
    </source>
</reference>
<evidence type="ECO:0000256" key="1">
    <source>
        <dbReference type="SAM" id="MobiDB-lite"/>
    </source>
</evidence>
<dbReference type="EMBL" id="LOHS01000086">
    <property type="protein sequence ID" value="OAH12775.1"/>
    <property type="molecule type" value="Genomic_DNA"/>
</dbReference>
<keyword evidence="4" id="KW-1185">Reference proteome</keyword>
<proteinExistence type="predicted"/>
<dbReference type="PATRIC" id="fig|1716141.3.peg.4006"/>
<dbReference type="AlphaFoldDB" id="A0A177HPD5"/>
<dbReference type="GO" id="GO:0006313">
    <property type="term" value="P:DNA transposition"/>
    <property type="evidence" value="ECO:0007669"/>
    <property type="project" value="InterPro"/>
</dbReference>
<dbReference type="Proteomes" id="UP000077381">
    <property type="component" value="Unassembled WGS sequence"/>
</dbReference>
<protein>
    <submittedName>
        <fullName evidence="3">Transposase IS116/IS110/IS902 family protein</fullName>
    </submittedName>
</protein>
<feature type="region of interest" description="Disordered" evidence="1">
    <location>
        <begin position="120"/>
        <end position="156"/>
    </location>
</feature>
<name>A0A177HPD5_9ACTN</name>
<dbReference type="GO" id="GO:0004803">
    <property type="term" value="F:transposase activity"/>
    <property type="evidence" value="ECO:0007669"/>
    <property type="project" value="InterPro"/>
</dbReference>
<dbReference type="InterPro" id="IPR003346">
    <property type="entry name" value="Transposase_20"/>
</dbReference>
<sequence>MPGIGVRTAARILIDVGDGTAFPTAGHLAAYAGLAPVTRASGSSIRGEHPARRSNRQLKRALYVAAFTSLKQPESRAYYDKKRKEGKHHVAAVIALARRRVDVLFAMLRDGTFYQAPAVTSADEDHRGTLSGPACSPSRSRSATSPGLRASRARRG</sequence>
<dbReference type="Pfam" id="PF02371">
    <property type="entry name" value="Transposase_20"/>
    <property type="match status" value="1"/>
</dbReference>
<evidence type="ECO:0000313" key="4">
    <source>
        <dbReference type="Proteomes" id="UP000077381"/>
    </source>
</evidence>
<dbReference type="GO" id="GO:0003677">
    <property type="term" value="F:DNA binding"/>
    <property type="evidence" value="ECO:0007669"/>
    <property type="project" value="InterPro"/>
</dbReference>
<accession>A0A177HPD5</accession>
<feature type="domain" description="Transposase IS116/IS110/IS902 C-terminal" evidence="2">
    <location>
        <begin position="1"/>
        <end position="79"/>
    </location>
</feature>
<gene>
    <name evidence="3" type="ORF">STSP_38120</name>
</gene>
<dbReference type="InterPro" id="IPR047650">
    <property type="entry name" value="Transpos_IS110"/>
</dbReference>
<dbReference type="PANTHER" id="PTHR33055">
    <property type="entry name" value="TRANSPOSASE FOR INSERTION SEQUENCE ELEMENT IS1111A"/>
    <property type="match status" value="1"/>
</dbReference>